<dbReference type="PANTHER" id="PTHR11638">
    <property type="entry name" value="ATP-DEPENDENT CLP PROTEASE"/>
    <property type="match status" value="1"/>
</dbReference>
<evidence type="ECO:0000256" key="3">
    <source>
        <dbReference type="ARBA" id="ARBA00022840"/>
    </source>
</evidence>
<keyword evidence="10" id="KW-0378">Hydrolase</keyword>
<dbReference type="InterPro" id="IPR036628">
    <property type="entry name" value="Clp_N_dom_sf"/>
</dbReference>
<dbReference type="InterPro" id="IPR050130">
    <property type="entry name" value="ClpA_ClpB"/>
</dbReference>
<keyword evidence="10" id="KW-0645">Protease</keyword>
<dbReference type="PROSITE" id="PS50151">
    <property type="entry name" value="UVR"/>
    <property type="match status" value="1"/>
</dbReference>
<dbReference type="SUPFAM" id="SSF81923">
    <property type="entry name" value="Double Clp-N motif"/>
    <property type="match status" value="1"/>
</dbReference>
<dbReference type="GO" id="GO:0006508">
    <property type="term" value="P:proteolysis"/>
    <property type="evidence" value="ECO:0007669"/>
    <property type="project" value="UniProtKB-KW"/>
</dbReference>
<sequence>MTTQFSPKLSEILAFSREEAARLASRSVGPEHLLLGILRSNEGPVIDLFNRLNLNMQAVKTELEMRVREDEIGQPIHTTDLVLNEKASNVLRLAVLEARIQRANKIDEKHLLLAILHDLANNGAKQVLEMNDVTYDDAAAILFAPKNTNVSNNVSNGIGLPDEEEEEFEMTGGKSANSNANSQSTTAQKKPASKTPVLDSFGTDLTKAAADGKLDPCVGREREIQRIVEILGRRKKNNPILIGEPGVGKSAIVEGLAQMIEAHHCSPMLFGKRIFTLDMTGVVAGTKYRGQFEERLKALMKELEANPDVIVFIDEIHTIIGAGSTPGSMDAANIMKPALARGTIQCIGATTLDEYRESIEKDGALERRFQKVQVEATTNEETLQILRNIKDRYEQHHHVTYTDAALEACVKLTDRYITDRFMPDKAIDALDETGSKVHLGNAQIPPEIIEKEKELAEAREKKQKAVKNQNYELAAGYRDRETTLTKELKELNDRWTNGEGEERLVVDADQVAEVVSMMTGVPVQRMAEQEGVRLKGMAVELKNAVIAQDAAIDKMVKAIQRNRVGLKEPNHPIGVFMFLGPTGVGKTYLAKKLAEFMFGSSDALIRIDMSEYTESFNTSRLIGAPPGYVGYGEGGQLTERVRRHPYSIVLLDEIEKAHSNVFNLLLQVLDEGRMTDGNGRLVDFRNTVIIMTSNAGTRQLKDFGRGVGFGATAQTGLMKSDKDKQYARDIVQKALSKQFSPEFLNRLDEIITFDQLDLDAIKRIIEVELKGLYNRIEQIGYHIDLSDEAKEFVATKGYDVQFGARPLKRAIQNYLEDGISDLIVNGDLEPGATIHITLKENELAFS</sequence>
<dbReference type="OrthoDB" id="9803641at2"/>
<feature type="domain" description="Clp R" evidence="9">
    <location>
        <begin position="1"/>
        <end position="70"/>
    </location>
</feature>
<dbReference type="PROSITE" id="PS51903">
    <property type="entry name" value="CLP_R"/>
    <property type="match status" value="1"/>
</dbReference>
<dbReference type="Gene3D" id="4.10.860.10">
    <property type="entry name" value="UVR domain"/>
    <property type="match status" value="1"/>
</dbReference>
<dbReference type="RefSeq" id="WP_074760620.1">
    <property type="nucleotide sequence ID" value="NZ_FNRF01000002.1"/>
</dbReference>
<dbReference type="PRINTS" id="PR00300">
    <property type="entry name" value="CLPPROTEASEA"/>
</dbReference>
<dbReference type="InterPro" id="IPR003959">
    <property type="entry name" value="ATPase_AAA_core"/>
</dbReference>
<dbReference type="Pfam" id="PF07724">
    <property type="entry name" value="AAA_2"/>
    <property type="match status" value="1"/>
</dbReference>
<dbReference type="Pfam" id="PF00004">
    <property type="entry name" value="AAA"/>
    <property type="match status" value="1"/>
</dbReference>
<dbReference type="SMART" id="SM00382">
    <property type="entry name" value="AAA"/>
    <property type="match status" value="2"/>
</dbReference>
<dbReference type="EMBL" id="FNRF01000002">
    <property type="protein sequence ID" value="SEA33195.1"/>
    <property type="molecule type" value="Genomic_DNA"/>
</dbReference>
<evidence type="ECO:0000256" key="6">
    <source>
        <dbReference type="SAM" id="Coils"/>
    </source>
</evidence>
<dbReference type="AlphaFoldDB" id="A0A1H4AB32"/>
<evidence type="ECO:0000256" key="4">
    <source>
        <dbReference type="ARBA" id="ARBA00023186"/>
    </source>
</evidence>
<dbReference type="InterPro" id="IPR018368">
    <property type="entry name" value="ClpA/B_CS1"/>
</dbReference>
<evidence type="ECO:0000256" key="2">
    <source>
        <dbReference type="ARBA" id="ARBA00022741"/>
    </source>
</evidence>
<dbReference type="Proteomes" id="UP000182257">
    <property type="component" value="Unassembled WGS sequence"/>
</dbReference>
<dbReference type="Gene3D" id="1.10.1780.10">
    <property type="entry name" value="Clp, N-terminal domain"/>
    <property type="match status" value="1"/>
</dbReference>
<feature type="coiled-coil region" evidence="6">
    <location>
        <begin position="448"/>
        <end position="494"/>
    </location>
</feature>
<dbReference type="Pfam" id="PF02861">
    <property type="entry name" value="Clp_N"/>
    <property type="match status" value="1"/>
</dbReference>
<dbReference type="Pfam" id="PF17871">
    <property type="entry name" value="AAA_lid_9"/>
    <property type="match status" value="1"/>
</dbReference>
<proteinExistence type="predicted"/>
<dbReference type="InterPro" id="IPR003593">
    <property type="entry name" value="AAA+_ATPase"/>
</dbReference>
<keyword evidence="2" id="KW-0547">Nucleotide-binding</keyword>
<dbReference type="GO" id="GO:0005524">
    <property type="term" value="F:ATP binding"/>
    <property type="evidence" value="ECO:0007669"/>
    <property type="project" value="UniProtKB-KW"/>
</dbReference>
<evidence type="ECO:0000256" key="1">
    <source>
        <dbReference type="ARBA" id="ARBA00022737"/>
    </source>
</evidence>
<reference evidence="10 11" key="1">
    <citation type="submission" date="2016-10" db="EMBL/GenBank/DDBJ databases">
        <authorList>
            <person name="de Groot N.N."/>
        </authorList>
    </citation>
    <scope>NUCLEOTIDE SEQUENCE [LARGE SCALE GENOMIC DNA]</scope>
    <source>
        <strain evidence="10 11">D31d</strain>
    </source>
</reference>
<dbReference type="InterPro" id="IPR019489">
    <property type="entry name" value="Clp_ATPase_C"/>
</dbReference>
<feature type="domain" description="UVR" evidence="8">
    <location>
        <begin position="452"/>
        <end position="487"/>
    </location>
</feature>
<keyword evidence="1 5" id="KW-0677">Repeat</keyword>
<dbReference type="Gene3D" id="1.10.8.60">
    <property type="match status" value="2"/>
</dbReference>
<evidence type="ECO:0000256" key="5">
    <source>
        <dbReference type="PROSITE-ProRule" id="PRU01251"/>
    </source>
</evidence>
<evidence type="ECO:0000256" key="7">
    <source>
        <dbReference type="SAM" id="MobiDB-lite"/>
    </source>
</evidence>
<dbReference type="Pfam" id="PF10431">
    <property type="entry name" value="ClpB_D2-small"/>
    <property type="match status" value="1"/>
</dbReference>
<dbReference type="CDD" id="cd00009">
    <property type="entry name" value="AAA"/>
    <property type="match status" value="1"/>
</dbReference>
<dbReference type="InterPro" id="IPR001270">
    <property type="entry name" value="ClpA/B"/>
</dbReference>
<keyword evidence="3 10" id="KW-0067">ATP-binding</keyword>
<dbReference type="PROSITE" id="PS00870">
    <property type="entry name" value="CLPAB_1"/>
    <property type="match status" value="1"/>
</dbReference>
<dbReference type="CDD" id="cd19499">
    <property type="entry name" value="RecA-like_ClpB_Hsp104-like"/>
    <property type="match status" value="1"/>
</dbReference>
<organism evidence="10 11">
    <name type="scientific">Xylanibacter ruminicola</name>
    <name type="common">Prevotella ruminicola</name>
    <dbReference type="NCBI Taxonomy" id="839"/>
    <lineage>
        <taxon>Bacteria</taxon>
        <taxon>Pseudomonadati</taxon>
        <taxon>Bacteroidota</taxon>
        <taxon>Bacteroidia</taxon>
        <taxon>Bacteroidales</taxon>
        <taxon>Prevotellaceae</taxon>
        <taxon>Xylanibacter</taxon>
    </lineage>
</organism>
<dbReference type="GO" id="GO:0034605">
    <property type="term" value="P:cellular response to heat"/>
    <property type="evidence" value="ECO:0007669"/>
    <property type="project" value="TreeGrafter"/>
</dbReference>
<dbReference type="InterPro" id="IPR041546">
    <property type="entry name" value="ClpA/ClpB_AAA_lid"/>
</dbReference>
<dbReference type="FunFam" id="3.40.50.300:FF:000010">
    <property type="entry name" value="Chaperone clpB 1, putative"/>
    <property type="match status" value="1"/>
</dbReference>
<dbReference type="InterPro" id="IPR001943">
    <property type="entry name" value="UVR_dom"/>
</dbReference>
<gene>
    <name evidence="10" type="ORF">SAMN05216462_1140</name>
</gene>
<dbReference type="SMART" id="SM01086">
    <property type="entry name" value="ClpB_D2-small"/>
    <property type="match status" value="1"/>
</dbReference>
<evidence type="ECO:0000313" key="10">
    <source>
        <dbReference type="EMBL" id="SEA33195.1"/>
    </source>
</evidence>
<dbReference type="SUPFAM" id="SSF52540">
    <property type="entry name" value="P-loop containing nucleoside triphosphate hydrolases"/>
    <property type="match status" value="2"/>
</dbReference>
<dbReference type="GO" id="GO:0008233">
    <property type="term" value="F:peptidase activity"/>
    <property type="evidence" value="ECO:0007669"/>
    <property type="project" value="UniProtKB-KW"/>
</dbReference>
<dbReference type="PANTHER" id="PTHR11638:SF18">
    <property type="entry name" value="HEAT SHOCK PROTEIN 104"/>
    <property type="match status" value="1"/>
</dbReference>
<evidence type="ECO:0000313" key="11">
    <source>
        <dbReference type="Proteomes" id="UP000182257"/>
    </source>
</evidence>
<keyword evidence="4" id="KW-0143">Chaperone</keyword>
<feature type="region of interest" description="Disordered" evidence="7">
    <location>
        <begin position="158"/>
        <end position="198"/>
    </location>
</feature>
<dbReference type="GO" id="GO:0005737">
    <property type="term" value="C:cytoplasm"/>
    <property type="evidence" value="ECO:0007669"/>
    <property type="project" value="TreeGrafter"/>
</dbReference>
<name>A0A1H4AB32_XYLRU</name>
<protein>
    <submittedName>
        <fullName evidence="10">ATP-dependent Clp protease ATP-binding subunit ClpC</fullName>
    </submittedName>
</protein>
<evidence type="ECO:0000259" key="8">
    <source>
        <dbReference type="PROSITE" id="PS50151"/>
    </source>
</evidence>
<keyword evidence="6" id="KW-0175">Coiled coil</keyword>
<dbReference type="InterPro" id="IPR004176">
    <property type="entry name" value="Clp_R_N"/>
</dbReference>
<feature type="compositionally biased region" description="Low complexity" evidence="7">
    <location>
        <begin position="175"/>
        <end position="188"/>
    </location>
</feature>
<dbReference type="Gene3D" id="3.40.50.300">
    <property type="entry name" value="P-loop containing nucleotide triphosphate hydrolases"/>
    <property type="match status" value="2"/>
</dbReference>
<dbReference type="GO" id="GO:0016887">
    <property type="term" value="F:ATP hydrolysis activity"/>
    <property type="evidence" value="ECO:0007669"/>
    <property type="project" value="InterPro"/>
</dbReference>
<dbReference type="InterPro" id="IPR027417">
    <property type="entry name" value="P-loop_NTPase"/>
</dbReference>
<accession>A0A1H4AB32</accession>
<dbReference type="FunFam" id="3.40.50.300:FF:000025">
    <property type="entry name" value="ATP-dependent Clp protease subunit"/>
    <property type="match status" value="1"/>
</dbReference>
<evidence type="ECO:0000259" key="9">
    <source>
        <dbReference type="PROSITE" id="PS51903"/>
    </source>
</evidence>